<dbReference type="InterPro" id="IPR001478">
    <property type="entry name" value="PDZ"/>
</dbReference>
<dbReference type="PANTHER" id="PTHR42837:SF2">
    <property type="entry name" value="MEMBRANE METALLOPROTEASE ARASP2, CHLOROPLASTIC-RELATED"/>
    <property type="match status" value="1"/>
</dbReference>
<dbReference type="GO" id="GO:0016020">
    <property type="term" value="C:membrane"/>
    <property type="evidence" value="ECO:0007669"/>
    <property type="project" value="UniProtKB-SubCell"/>
</dbReference>
<sequence length="458" mass="50180">MEALFSFLYNGLAFVIALSLLVFVHEWGHYFVARLCGVRIEVFSIGFGKEIWGRTDKNGTRWKFSYIPLGGYVKFFGDAGAASNPDDDSLKGMTPEEKAVAFHFKPLYQRAAIVFAGPAVNILFAVFILAGFFGFLGQPYVPPVVDKVVAGSAAERAGFLPGDEIVSIDGDKVESFRDVLLNEVMNVGSEMEVEILRHGQSMTLYVTPEFIDAKDIFGDPIKLPQLGLGHNIIIGSVSPGSPAERAGLKPGDRLETVNGEDISTFRFLQDTIRDNEGSTVSLGVVRNGQNLAFDVTPHMETFMDNGEERTAPIIGIVRAYGVEMREFGFFEAIWGGIVETRNIVERSFVGLWQIISGDRPARELGGPIKIAQIVSISFEEGILSYINIIAMISINLGIINLLPIPMLDGGHLLFYGFEAALGRKLSERTQEYGFRIGLVIILGLMIFATMNDLMGLAG</sequence>
<keyword evidence="10 11" id="KW-0472">Membrane</keyword>
<evidence type="ECO:0000256" key="1">
    <source>
        <dbReference type="ARBA" id="ARBA00001947"/>
    </source>
</evidence>
<dbReference type="GO" id="GO:0006508">
    <property type="term" value="P:proteolysis"/>
    <property type="evidence" value="ECO:0007669"/>
    <property type="project" value="UniProtKB-KW"/>
</dbReference>
<dbReference type="Pfam" id="PF17820">
    <property type="entry name" value="PDZ_6"/>
    <property type="match status" value="2"/>
</dbReference>
<dbReference type="SUPFAM" id="SSF50156">
    <property type="entry name" value="PDZ domain-like"/>
    <property type="match status" value="2"/>
</dbReference>
<dbReference type="Pfam" id="PF02163">
    <property type="entry name" value="Peptidase_M50"/>
    <property type="match status" value="1"/>
</dbReference>
<keyword evidence="4 13" id="KW-0645">Protease</keyword>
<dbReference type="PANTHER" id="PTHR42837">
    <property type="entry name" value="REGULATOR OF SIGMA-E PROTEASE RSEP"/>
    <property type="match status" value="1"/>
</dbReference>
<keyword evidence="14" id="KW-1185">Reference proteome</keyword>
<name>A0A501PS69_9PROT</name>
<comment type="caution">
    <text evidence="13">The sequence shown here is derived from an EMBL/GenBank/DDBJ whole genome shotgun (WGS) entry which is preliminary data.</text>
</comment>
<feature type="domain" description="PDZ" evidence="12">
    <location>
        <begin position="232"/>
        <end position="263"/>
    </location>
</feature>
<evidence type="ECO:0000256" key="3">
    <source>
        <dbReference type="ARBA" id="ARBA00007931"/>
    </source>
</evidence>
<feature type="transmembrane region" description="Helical" evidence="11">
    <location>
        <begin position="432"/>
        <end position="450"/>
    </location>
</feature>
<evidence type="ECO:0000313" key="14">
    <source>
        <dbReference type="Proteomes" id="UP000319148"/>
    </source>
</evidence>
<dbReference type="EMBL" id="VFIY01000004">
    <property type="protein sequence ID" value="TPD62912.1"/>
    <property type="molecule type" value="Genomic_DNA"/>
</dbReference>
<keyword evidence="8 11" id="KW-1133">Transmembrane helix</keyword>
<protein>
    <recommendedName>
        <fullName evidence="11">Zinc metalloprotease</fullName>
        <ecNumber evidence="11">3.4.24.-</ecNumber>
    </recommendedName>
</protein>
<dbReference type="RefSeq" id="WP_139938162.1">
    <property type="nucleotide sequence ID" value="NZ_JBHSYP010000022.1"/>
</dbReference>
<keyword evidence="7 11" id="KW-0862">Zinc</keyword>
<proteinExistence type="inferred from homology"/>
<evidence type="ECO:0000256" key="5">
    <source>
        <dbReference type="ARBA" id="ARBA00022692"/>
    </source>
</evidence>
<organism evidence="13 14">
    <name type="scientific">Emcibacter nanhaiensis</name>
    <dbReference type="NCBI Taxonomy" id="1505037"/>
    <lineage>
        <taxon>Bacteria</taxon>
        <taxon>Pseudomonadati</taxon>
        <taxon>Pseudomonadota</taxon>
        <taxon>Alphaproteobacteria</taxon>
        <taxon>Emcibacterales</taxon>
        <taxon>Emcibacteraceae</taxon>
        <taxon>Emcibacter</taxon>
    </lineage>
</organism>
<dbReference type="InterPro" id="IPR041489">
    <property type="entry name" value="PDZ_6"/>
</dbReference>
<dbReference type="InterPro" id="IPR036034">
    <property type="entry name" value="PDZ_sf"/>
</dbReference>
<keyword evidence="5 11" id="KW-0812">Transmembrane</keyword>
<keyword evidence="6 11" id="KW-0378">Hydrolase</keyword>
<gene>
    <name evidence="13" type="primary">rseP</name>
    <name evidence="13" type="ORF">FIV46_02200</name>
</gene>
<dbReference type="Gene3D" id="2.30.42.10">
    <property type="match status" value="2"/>
</dbReference>
<evidence type="ECO:0000256" key="2">
    <source>
        <dbReference type="ARBA" id="ARBA00004141"/>
    </source>
</evidence>
<dbReference type="InterPro" id="IPR004387">
    <property type="entry name" value="Pept_M50_Zn"/>
</dbReference>
<keyword evidence="11" id="KW-0479">Metal-binding</keyword>
<dbReference type="NCBIfam" id="TIGR00054">
    <property type="entry name" value="RIP metalloprotease RseP"/>
    <property type="match status" value="1"/>
</dbReference>
<keyword evidence="9 11" id="KW-0482">Metalloprotease</keyword>
<dbReference type="AlphaFoldDB" id="A0A501PS69"/>
<accession>A0A501PS69</accession>
<evidence type="ECO:0000256" key="9">
    <source>
        <dbReference type="ARBA" id="ARBA00023049"/>
    </source>
</evidence>
<evidence type="ECO:0000256" key="7">
    <source>
        <dbReference type="ARBA" id="ARBA00022833"/>
    </source>
</evidence>
<dbReference type="GO" id="GO:0046872">
    <property type="term" value="F:metal ion binding"/>
    <property type="evidence" value="ECO:0007669"/>
    <property type="project" value="UniProtKB-KW"/>
</dbReference>
<feature type="transmembrane region" description="Helical" evidence="11">
    <location>
        <begin position="382"/>
        <end position="402"/>
    </location>
</feature>
<comment type="subcellular location">
    <subcellularLocation>
        <location evidence="2">Membrane</location>
        <topology evidence="2">Multi-pass membrane protein</topology>
    </subcellularLocation>
</comment>
<evidence type="ECO:0000256" key="6">
    <source>
        <dbReference type="ARBA" id="ARBA00022801"/>
    </source>
</evidence>
<dbReference type="CDD" id="cd06163">
    <property type="entry name" value="S2P-M50_PDZ_RseP-like"/>
    <property type="match status" value="2"/>
</dbReference>
<evidence type="ECO:0000313" key="13">
    <source>
        <dbReference type="EMBL" id="TPD62912.1"/>
    </source>
</evidence>
<dbReference type="Proteomes" id="UP000319148">
    <property type="component" value="Unassembled WGS sequence"/>
</dbReference>
<dbReference type="EC" id="3.4.24.-" evidence="11"/>
<reference evidence="14" key="1">
    <citation type="submission" date="2019-06" db="EMBL/GenBank/DDBJ databases">
        <title>The complete genome of Emcibacter congregatus ZYLT.</title>
        <authorList>
            <person name="Zhao Z."/>
        </authorList>
    </citation>
    <scope>NUCLEOTIDE SEQUENCE [LARGE SCALE GENOMIC DNA]</scope>
    <source>
        <strain evidence="14">MCCC 1A06723</strain>
    </source>
</reference>
<dbReference type="GO" id="GO:0004222">
    <property type="term" value="F:metalloendopeptidase activity"/>
    <property type="evidence" value="ECO:0007669"/>
    <property type="project" value="InterPro"/>
</dbReference>
<dbReference type="CDD" id="cd23081">
    <property type="entry name" value="cpPDZ_EcRseP-like"/>
    <property type="match status" value="2"/>
</dbReference>
<comment type="cofactor">
    <cofactor evidence="1 11">
        <name>Zn(2+)</name>
        <dbReference type="ChEBI" id="CHEBI:29105"/>
    </cofactor>
</comment>
<evidence type="ECO:0000256" key="10">
    <source>
        <dbReference type="ARBA" id="ARBA00023136"/>
    </source>
</evidence>
<evidence type="ECO:0000259" key="12">
    <source>
        <dbReference type="PROSITE" id="PS50106"/>
    </source>
</evidence>
<comment type="similarity">
    <text evidence="3 11">Belongs to the peptidase M50B family.</text>
</comment>
<dbReference type="PROSITE" id="PS50106">
    <property type="entry name" value="PDZ"/>
    <property type="match status" value="1"/>
</dbReference>
<dbReference type="InterPro" id="IPR008915">
    <property type="entry name" value="Peptidase_M50"/>
</dbReference>
<feature type="transmembrane region" description="Helical" evidence="11">
    <location>
        <begin position="6"/>
        <end position="24"/>
    </location>
</feature>
<evidence type="ECO:0000256" key="8">
    <source>
        <dbReference type="ARBA" id="ARBA00022989"/>
    </source>
</evidence>
<feature type="transmembrane region" description="Helical" evidence="11">
    <location>
        <begin position="112"/>
        <end position="136"/>
    </location>
</feature>
<evidence type="ECO:0000256" key="4">
    <source>
        <dbReference type="ARBA" id="ARBA00022670"/>
    </source>
</evidence>
<evidence type="ECO:0000256" key="11">
    <source>
        <dbReference type="RuleBase" id="RU362031"/>
    </source>
</evidence>
<dbReference type="SMART" id="SM00228">
    <property type="entry name" value="PDZ"/>
    <property type="match status" value="2"/>
</dbReference>
<dbReference type="OrthoDB" id="9782003at2"/>